<sequence length="165" mass="17204">MSLVLKTWKLGSSLAGAAVTVRVVIWLLRHGDAEPGSPDAERPLTSEGRSQGTNAGRALVALGVALEACLTSPRVRAVETARRACEALALEPLTEQRLEGGPFDPREVAAGWEDVLLVGHDPDFSTAVHNLTGAQVRLSKGGLAGVDRGELSVLLRPAELAAIAG</sequence>
<dbReference type="AlphaFoldDB" id="A0A6J4TDB5"/>
<reference evidence="2" key="1">
    <citation type="submission" date="2020-02" db="EMBL/GenBank/DDBJ databases">
        <authorList>
            <person name="Meier V. D."/>
        </authorList>
    </citation>
    <scope>NUCLEOTIDE SEQUENCE</scope>
    <source>
        <strain evidence="2">AVDCRST_MAG45</strain>
    </source>
</reference>
<evidence type="ECO:0000313" key="2">
    <source>
        <dbReference type="EMBL" id="CAA9520140.1"/>
    </source>
</evidence>
<name>A0A6J4TDB5_9ACTN</name>
<dbReference type="SUPFAM" id="SSF53254">
    <property type="entry name" value="Phosphoglycerate mutase-like"/>
    <property type="match status" value="1"/>
</dbReference>
<dbReference type="CDD" id="cd07067">
    <property type="entry name" value="HP_PGM_like"/>
    <property type="match status" value="1"/>
</dbReference>
<evidence type="ECO:0008006" key="3">
    <source>
        <dbReference type="Google" id="ProtNLM"/>
    </source>
</evidence>
<dbReference type="InterPro" id="IPR029033">
    <property type="entry name" value="His_PPase_superfam"/>
</dbReference>
<dbReference type="Gene3D" id="3.40.50.1240">
    <property type="entry name" value="Phosphoglycerate mutase-like"/>
    <property type="match status" value="1"/>
</dbReference>
<gene>
    <name evidence="2" type="ORF">AVDCRST_MAG45-2449</name>
</gene>
<evidence type="ECO:0000256" key="1">
    <source>
        <dbReference type="ARBA" id="ARBA00022801"/>
    </source>
</evidence>
<dbReference type="GO" id="GO:0016787">
    <property type="term" value="F:hydrolase activity"/>
    <property type="evidence" value="ECO:0007669"/>
    <property type="project" value="UniProtKB-KW"/>
</dbReference>
<accession>A0A6J4TDB5</accession>
<organism evidence="2">
    <name type="scientific">uncultured Solirubrobacterales bacterium</name>
    <dbReference type="NCBI Taxonomy" id="768556"/>
    <lineage>
        <taxon>Bacteria</taxon>
        <taxon>Bacillati</taxon>
        <taxon>Actinomycetota</taxon>
        <taxon>Thermoleophilia</taxon>
        <taxon>Solirubrobacterales</taxon>
        <taxon>environmental samples</taxon>
    </lineage>
</organism>
<keyword evidence="1" id="KW-0378">Hydrolase</keyword>
<dbReference type="InterPro" id="IPR051021">
    <property type="entry name" value="Mito_Ser/Thr_phosphatase"/>
</dbReference>
<proteinExistence type="predicted"/>
<dbReference type="SMART" id="SM00855">
    <property type="entry name" value="PGAM"/>
    <property type="match status" value="1"/>
</dbReference>
<dbReference type="EMBL" id="CADCVU010000211">
    <property type="protein sequence ID" value="CAA9520140.1"/>
    <property type="molecule type" value="Genomic_DNA"/>
</dbReference>
<protein>
    <recommendedName>
        <fullName evidence="3">Phosphohistidine phosphatase SixA</fullName>
    </recommendedName>
</protein>
<dbReference type="PANTHER" id="PTHR20935">
    <property type="entry name" value="PHOSPHOGLYCERATE MUTASE-RELATED"/>
    <property type="match status" value="1"/>
</dbReference>
<dbReference type="InterPro" id="IPR013078">
    <property type="entry name" value="His_Pase_superF_clade-1"/>
</dbReference>
<dbReference type="Pfam" id="PF00300">
    <property type="entry name" value="His_Phos_1"/>
    <property type="match status" value="1"/>
</dbReference>